<keyword evidence="4" id="KW-1185">Reference proteome</keyword>
<dbReference type="EMBL" id="CAJHNH020000994">
    <property type="protein sequence ID" value="CAG5120926.1"/>
    <property type="molecule type" value="Genomic_DNA"/>
</dbReference>
<dbReference type="GO" id="GO:0030125">
    <property type="term" value="C:clathrin vesicle coat"/>
    <property type="evidence" value="ECO:0007669"/>
    <property type="project" value="TreeGrafter"/>
</dbReference>
<dbReference type="GO" id="GO:0005768">
    <property type="term" value="C:endosome"/>
    <property type="evidence" value="ECO:0007669"/>
    <property type="project" value="TreeGrafter"/>
</dbReference>
<dbReference type="InterPro" id="IPR013809">
    <property type="entry name" value="ENTH"/>
</dbReference>
<dbReference type="Pfam" id="PF01417">
    <property type="entry name" value="ENTH"/>
    <property type="match status" value="1"/>
</dbReference>
<comment type="caution">
    <text evidence="3">The sequence shown here is derived from an EMBL/GenBank/DDBJ whole genome shotgun (WGS) entry which is preliminary data.</text>
</comment>
<dbReference type="GO" id="GO:0005886">
    <property type="term" value="C:plasma membrane"/>
    <property type="evidence" value="ECO:0007669"/>
    <property type="project" value="TreeGrafter"/>
</dbReference>
<dbReference type="GO" id="GO:0030276">
    <property type="term" value="F:clathrin binding"/>
    <property type="evidence" value="ECO:0007669"/>
    <property type="project" value="TreeGrafter"/>
</dbReference>
<feature type="compositionally biased region" description="Basic and acidic residues" evidence="1">
    <location>
        <begin position="232"/>
        <end position="267"/>
    </location>
</feature>
<evidence type="ECO:0000259" key="2">
    <source>
        <dbReference type="PROSITE" id="PS50942"/>
    </source>
</evidence>
<feature type="region of interest" description="Disordered" evidence="1">
    <location>
        <begin position="585"/>
        <end position="607"/>
    </location>
</feature>
<feature type="domain" description="ENTH" evidence="2">
    <location>
        <begin position="18"/>
        <end position="151"/>
    </location>
</feature>
<proteinExistence type="predicted"/>
<dbReference type="OrthoDB" id="4033880at2759"/>
<dbReference type="SMART" id="SM00273">
    <property type="entry name" value="ENTH"/>
    <property type="match status" value="1"/>
</dbReference>
<dbReference type="PANTHER" id="PTHR12276">
    <property type="entry name" value="EPSIN/ENT-RELATED"/>
    <property type="match status" value="1"/>
</dbReference>
<protein>
    <recommendedName>
        <fullName evidence="2">ENTH domain-containing protein</fullName>
    </recommendedName>
</protein>
<name>A0A8S3Z2Q7_9EUPU</name>
<dbReference type="PANTHER" id="PTHR12276:SF45">
    <property type="entry name" value="CLATHRIN INTERACTOR 1"/>
    <property type="match status" value="1"/>
</dbReference>
<dbReference type="PROSITE" id="PS50942">
    <property type="entry name" value="ENTH"/>
    <property type="match status" value="1"/>
</dbReference>
<evidence type="ECO:0000313" key="3">
    <source>
        <dbReference type="EMBL" id="CAG5120926.1"/>
    </source>
</evidence>
<dbReference type="Proteomes" id="UP000678393">
    <property type="component" value="Unassembled WGS sequence"/>
</dbReference>
<feature type="region of interest" description="Disordered" evidence="1">
    <location>
        <begin position="172"/>
        <end position="192"/>
    </location>
</feature>
<dbReference type="Gene3D" id="1.25.40.90">
    <property type="match status" value="1"/>
</dbReference>
<dbReference type="GO" id="GO:0005543">
    <property type="term" value="F:phospholipid binding"/>
    <property type="evidence" value="ECO:0007669"/>
    <property type="project" value="TreeGrafter"/>
</dbReference>
<feature type="compositionally biased region" description="Low complexity" evidence="1">
    <location>
        <begin position="315"/>
        <end position="326"/>
    </location>
</feature>
<dbReference type="AlphaFoldDB" id="A0A8S3Z2Q7"/>
<reference evidence="3" key="1">
    <citation type="submission" date="2021-04" db="EMBL/GenBank/DDBJ databases">
        <authorList>
            <consortium name="Molecular Ecology Group"/>
        </authorList>
    </citation>
    <scope>NUCLEOTIDE SEQUENCE</scope>
</reference>
<evidence type="ECO:0000256" key="1">
    <source>
        <dbReference type="SAM" id="MobiDB-lite"/>
    </source>
</evidence>
<dbReference type="GO" id="GO:0006897">
    <property type="term" value="P:endocytosis"/>
    <property type="evidence" value="ECO:0007669"/>
    <property type="project" value="TreeGrafter"/>
</dbReference>
<organism evidence="3 4">
    <name type="scientific">Candidula unifasciata</name>
    <dbReference type="NCBI Taxonomy" id="100452"/>
    <lineage>
        <taxon>Eukaryota</taxon>
        <taxon>Metazoa</taxon>
        <taxon>Spiralia</taxon>
        <taxon>Lophotrochozoa</taxon>
        <taxon>Mollusca</taxon>
        <taxon>Gastropoda</taxon>
        <taxon>Heterobranchia</taxon>
        <taxon>Euthyneura</taxon>
        <taxon>Panpulmonata</taxon>
        <taxon>Eupulmonata</taxon>
        <taxon>Stylommatophora</taxon>
        <taxon>Helicina</taxon>
        <taxon>Helicoidea</taxon>
        <taxon>Geomitridae</taxon>
        <taxon>Candidula</taxon>
    </lineage>
</organism>
<dbReference type="FunFam" id="1.25.40.90:FF:000006">
    <property type="entry name" value="Clathrin interactor 1"/>
    <property type="match status" value="1"/>
</dbReference>
<feature type="compositionally biased region" description="Basic and acidic residues" evidence="1">
    <location>
        <begin position="177"/>
        <end position="192"/>
    </location>
</feature>
<feature type="compositionally biased region" description="Polar residues" evidence="1">
    <location>
        <begin position="595"/>
        <end position="605"/>
    </location>
</feature>
<dbReference type="CDD" id="cd16989">
    <property type="entry name" value="ENTH_EpsinR"/>
    <property type="match status" value="1"/>
</dbReference>
<evidence type="ECO:0000313" key="4">
    <source>
        <dbReference type="Proteomes" id="UP000678393"/>
    </source>
</evidence>
<sequence length="710" mass="77579">MLSTGMWKLKELTDKVTNVVMNYSEVETKVREATNDDAWGPHGSLMKEVAQYTFTYEHFPEVMGMLWKRMLHDNRKNWRRVYKSLILLNYLVKNGSERVVTSTREHIYDLRGLENYSCLDEQGKDQGLNVRHKVKELLDFIQDDDRLREERKKAKKTKDKYVGVSSEAMGYGGTYSDRYEEEPKNYHERNEKQMGEIEDWDTGRKSVVTGAIDKAKDLWNRAQGKQQPDDIEGNRYDEEFDREKDHDRYREDREKRAGGRDRDKYDFKDDDEEYTSVERTQTTKTEKITTNRRSRSIGKKLDLSASTGVGKDGDSQSQTSSTVDSGPSLFDLEPSGGQESFADFSNFQSASSRNDDFNPRNNAVQGVNEFGDFSQFATGSSNTNSTSGFADFGQFSAAAVSSPTSPTSAIPTNAAASAAPAALSSSAANDLFDVFSSPTTPTLTPIQPNLGLMGAPMMAPGLMTSMAPGMAPMGMSAGMTMPMSSMGMPAGGMAMHSQGMNMLPTMMPMTAMPNMMQQPLMVQQPGVMNPGMLGMGTGINPNMQVKTETCVTQSQSSSQSVTLTAESIKKSNTWTDATTKVNISLDGLNPRNKQKFPSQGPSLNKISGAPVQPMSTGMGMMSPGMVGVNQGMAGMSLQSPGTGPVMAAGVPMMAGARPMMGMGMGQPSMMGGMPQAAMGMQMAMTANMSGNASFQQRTDTAFSKFGNLKQ</sequence>
<feature type="region of interest" description="Disordered" evidence="1">
    <location>
        <begin position="218"/>
        <end position="343"/>
    </location>
</feature>
<accession>A0A8S3Z2Q7</accession>
<gene>
    <name evidence="3" type="ORF">CUNI_LOCUS6484</name>
</gene>
<dbReference type="SUPFAM" id="SSF48464">
    <property type="entry name" value="ENTH/VHS domain"/>
    <property type="match status" value="1"/>
</dbReference>
<dbReference type="InterPro" id="IPR008942">
    <property type="entry name" value="ENTH_VHS"/>
</dbReference>